<protein>
    <submittedName>
        <fullName evidence="2">Uncharacterized protein</fullName>
    </submittedName>
</protein>
<gene>
    <name evidence="2" type="ORF">D0860_00948</name>
</gene>
<feature type="region of interest" description="Disordered" evidence="1">
    <location>
        <begin position="131"/>
        <end position="199"/>
    </location>
</feature>
<evidence type="ECO:0000313" key="3">
    <source>
        <dbReference type="Proteomes" id="UP000280598"/>
    </source>
</evidence>
<evidence type="ECO:0000313" key="2">
    <source>
        <dbReference type="EMBL" id="RMZ16543.1"/>
    </source>
</evidence>
<dbReference type="EMBL" id="QWIS01000010">
    <property type="protein sequence ID" value="RMZ16543.1"/>
    <property type="molecule type" value="Genomic_DNA"/>
</dbReference>
<dbReference type="Proteomes" id="UP000280598">
    <property type="component" value="Unassembled WGS sequence"/>
</dbReference>
<feature type="region of interest" description="Disordered" evidence="1">
    <location>
        <begin position="42"/>
        <end position="68"/>
    </location>
</feature>
<accession>A0A3M7HTE7</accession>
<feature type="region of interest" description="Disordered" evidence="1">
    <location>
        <begin position="92"/>
        <end position="118"/>
    </location>
</feature>
<name>A0A3M7HTE7_HORWE</name>
<reference evidence="2 3" key="1">
    <citation type="journal article" date="2018" name="BMC Genomics">
        <title>Genomic evidence for intraspecific hybridization in a clonal and extremely halotolerant yeast.</title>
        <authorList>
            <person name="Gostincar C."/>
            <person name="Stajich J.E."/>
            <person name="Zupancic J."/>
            <person name="Zalar P."/>
            <person name="Gunde-Cimerman N."/>
        </authorList>
    </citation>
    <scope>NUCLEOTIDE SEQUENCE [LARGE SCALE GENOMIC DNA]</scope>
    <source>
        <strain evidence="2 3">EXF-562</strain>
    </source>
</reference>
<proteinExistence type="predicted"/>
<evidence type="ECO:0000256" key="1">
    <source>
        <dbReference type="SAM" id="MobiDB-lite"/>
    </source>
</evidence>
<feature type="compositionally biased region" description="Low complexity" evidence="1">
    <location>
        <begin position="153"/>
        <end position="172"/>
    </location>
</feature>
<comment type="caution">
    <text evidence="2">The sequence shown here is derived from an EMBL/GenBank/DDBJ whole genome shotgun (WGS) entry which is preliminary data.</text>
</comment>
<sequence length="199" mass="21564">MLVRSSTTSYTLSRCLSGILVRVHFSLARHPTALLATLVESDRDSPPRTMASHTARSLESKLKATSTGLHTPQAVHPDIAWFNQTLSSAPRNPFSWSDEPPNNRYGAQGGVASPGPGCPYPTSINISNATVVVPSAGGGPHQPTHSPPVLREQNPPNLRQTQQRQPPTNPQRRQQEEAVAPSSQSSKKRSKEPCRSPKK</sequence>
<dbReference type="AlphaFoldDB" id="A0A3M7HTE7"/>
<organism evidence="2 3">
    <name type="scientific">Hortaea werneckii</name>
    <name type="common">Black yeast</name>
    <name type="synonym">Cladosporium werneckii</name>
    <dbReference type="NCBI Taxonomy" id="91943"/>
    <lineage>
        <taxon>Eukaryota</taxon>
        <taxon>Fungi</taxon>
        <taxon>Dikarya</taxon>
        <taxon>Ascomycota</taxon>
        <taxon>Pezizomycotina</taxon>
        <taxon>Dothideomycetes</taxon>
        <taxon>Dothideomycetidae</taxon>
        <taxon>Mycosphaerellales</taxon>
        <taxon>Teratosphaeriaceae</taxon>
        <taxon>Hortaea</taxon>
    </lineage>
</organism>